<dbReference type="SUPFAM" id="SSF56784">
    <property type="entry name" value="HAD-like"/>
    <property type="match status" value="1"/>
</dbReference>
<keyword evidence="5" id="KW-1185">Reference proteome</keyword>
<feature type="compositionally biased region" description="Low complexity" evidence="2">
    <location>
        <begin position="272"/>
        <end position="293"/>
    </location>
</feature>
<keyword evidence="1" id="KW-0539">Nucleus</keyword>
<evidence type="ECO:0000256" key="1">
    <source>
        <dbReference type="ARBA" id="ARBA00023242"/>
    </source>
</evidence>
<feature type="domain" description="Xylanolytic transcriptional activator regulatory" evidence="3">
    <location>
        <begin position="423"/>
        <end position="595"/>
    </location>
</feature>
<dbReference type="OrthoDB" id="1405595at2759"/>
<dbReference type="Gene3D" id="3.40.50.1000">
    <property type="entry name" value="HAD superfamily/HAD-like"/>
    <property type="match status" value="1"/>
</dbReference>
<dbReference type="Pfam" id="PF04082">
    <property type="entry name" value="Fungal_trans"/>
    <property type="match status" value="1"/>
</dbReference>
<protein>
    <submittedName>
        <fullName evidence="4">Fungal-trans domain-containing protein</fullName>
    </submittedName>
</protein>
<dbReference type="AlphaFoldDB" id="A0A8H6SHY6"/>
<dbReference type="InterPro" id="IPR007219">
    <property type="entry name" value="XnlR_reg_dom"/>
</dbReference>
<dbReference type="GO" id="GO:0046474">
    <property type="term" value="P:glycerophospholipid biosynthetic process"/>
    <property type="evidence" value="ECO:0007669"/>
    <property type="project" value="TreeGrafter"/>
</dbReference>
<accession>A0A8H6SHY6</accession>
<organism evidence="4 5">
    <name type="scientific">Mycena chlorophos</name>
    <name type="common">Agaric fungus</name>
    <name type="synonym">Agaricus chlorophos</name>
    <dbReference type="NCBI Taxonomy" id="658473"/>
    <lineage>
        <taxon>Eukaryota</taxon>
        <taxon>Fungi</taxon>
        <taxon>Dikarya</taxon>
        <taxon>Basidiomycota</taxon>
        <taxon>Agaricomycotina</taxon>
        <taxon>Agaricomycetes</taxon>
        <taxon>Agaricomycetidae</taxon>
        <taxon>Agaricales</taxon>
        <taxon>Marasmiineae</taxon>
        <taxon>Mycenaceae</taxon>
        <taxon>Mycena</taxon>
    </lineage>
</organism>
<name>A0A8H6SHY6_MYCCL</name>
<comment type="caution">
    <text evidence="4">The sequence shown here is derived from an EMBL/GenBank/DDBJ whole genome shotgun (WGS) entry which is preliminary data.</text>
</comment>
<evidence type="ECO:0000313" key="5">
    <source>
        <dbReference type="Proteomes" id="UP000613580"/>
    </source>
</evidence>
<dbReference type="EMBL" id="JACAZE010000015">
    <property type="protein sequence ID" value="KAF7298165.1"/>
    <property type="molecule type" value="Genomic_DNA"/>
</dbReference>
<proteinExistence type="predicted"/>
<gene>
    <name evidence="4" type="ORF">HMN09_01038300</name>
</gene>
<evidence type="ECO:0000259" key="3">
    <source>
        <dbReference type="Pfam" id="PF04082"/>
    </source>
</evidence>
<dbReference type="InterPro" id="IPR036412">
    <property type="entry name" value="HAD-like_sf"/>
</dbReference>
<dbReference type="PANTHER" id="PTHR14269">
    <property type="entry name" value="CDP-DIACYLGLYCEROL--GLYCEROL-3-PHOSPHATE 3-PHOSPHATIDYLTRANSFERASE-RELATED"/>
    <property type="match status" value="1"/>
</dbReference>
<dbReference type="InterPro" id="IPR006357">
    <property type="entry name" value="HAD-SF_hydro_IIA"/>
</dbReference>
<evidence type="ECO:0000256" key="2">
    <source>
        <dbReference type="SAM" id="MobiDB-lite"/>
    </source>
</evidence>
<dbReference type="GO" id="GO:0005739">
    <property type="term" value="C:mitochondrion"/>
    <property type="evidence" value="ECO:0007669"/>
    <property type="project" value="TreeGrafter"/>
</dbReference>
<feature type="region of interest" description="Disordered" evidence="2">
    <location>
        <begin position="270"/>
        <end position="293"/>
    </location>
</feature>
<dbReference type="InterPro" id="IPR050324">
    <property type="entry name" value="CDP-alcohol_PTase-I"/>
</dbReference>
<dbReference type="GO" id="GO:0003677">
    <property type="term" value="F:DNA binding"/>
    <property type="evidence" value="ECO:0007669"/>
    <property type="project" value="InterPro"/>
</dbReference>
<dbReference type="Pfam" id="PF13344">
    <property type="entry name" value="Hydrolase_6"/>
    <property type="match status" value="1"/>
</dbReference>
<dbReference type="InterPro" id="IPR023214">
    <property type="entry name" value="HAD_sf"/>
</dbReference>
<sequence length="799" mass="89311">MCEGDNPFNRKLPYILLTNGGGVSEQQRSAKLTQQLGFKIEPEQYIQAHTILKTRVQQYRDAPVLVLGGKLDGLRQVAHEYGFKKVFNTLDVLAWNPAFLSGPNLRVAFSEKAATYPTNFAQTPISAVFVYHDPRNWALDIQVLCDVILSEGRIGGPHVPLDQQKSPVELIFCNPDLLWKSDFPVNRLGQGAFKAAFQGVFKALTGAEYPHVRHSSQEAISSHDIAESARIPLVPAACAPVFSAQNRKGKTCVFLTGPRKKNSRVAEIVDLETTTSSSPSPPEETTTAEPPSAEKLVGSALTLDTLAQELEEAASTVSIPVPELPAVDSHLSSHYHSDTFQPLFTDVFQLDLSPVVVVPNAVDDWFSMPFPPTDAIPVHKARHTYPWFKEIMAFPPMAGDEGKSHQQRVDEFVLRPLKLAEPRHYYKPPYLVKTMKACGALFVRTAKAAHYVKDSLNLAREGLAQAFAKSSFEPLEQFHLILAVVLLHTIGLFHQDVEERAASQSYHSMVIFMIRRTGLIVKSRDWKPDPNSKNPWEEALLLSYLHDCCQSIYFGVTSIYLPGEVSLRLPCDDRLWRAESAEEWKLALESLQTAHDPHTRHNILAGHPLNSTLSAMMQPGLDFLPVVNLSPFAHFVLIHGILAELFAACASVRHPAAFSDDDDEDRDGTSRTILNVQYAIHNWLQSYISSPAPLTPGPTEETSFAEHPLSFYWLAQIAILAHQERLPPFDSARNATGEVRFRIVKRWLKRIHTFLADGDQQSTVYWDELMKIKLQNWQYEFESDAGSDDDGLLGFFPGP</sequence>
<evidence type="ECO:0000313" key="4">
    <source>
        <dbReference type="EMBL" id="KAF7298165.1"/>
    </source>
</evidence>
<dbReference type="GO" id="GO:0008270">
    <property type="term" value="F:zinc ion binding"/>
    <property type="evidence" value="ECO:0007669"/>
    <property type="project" value="InterPro"/>
</dbReference>
<dbReference type="Proteomes" id="UP000613580">
    <property type="component" value="Unassembled WGS sequence"/>
</dbReference>
<reference evidence="4" key="1">
    <citation type="submission" date="2020-05" db="EMBL/GenBank/DDBJ databases">
        <title>Mycena genomes resolve the evolution of fungal bioluminescence.</title>
        <authorList>
            <person name="Tsai I.J."/>
        </authorList>
    </citation>
    <scope>NUCLEOTIDE SEQUENCE</scope>
    <source>
        <strain evidence="4">110903Hualien_Pintung</strain>
    </source>
</reference>
<dbReference type="GO" id="GO:0006351">
    <property type="term" value="P:DNA-templated transcription"/>
    <property type="evidence" value="ECO:0007669"/>
    <property type="project" value="InterPro"/>
</dbReference>
<dbReference type="PANTHER" id="PTHR14269:SF4">
    <property type="entry name" value="CAT EYE SYNDROME CRITICAL REGION PROTEIN 5"/>
    <property type="match status" value="1"/>
</dbReference>